<gene>
    <name evidence="1" type="ORF">KL771_00795</name>
</gene>
<comment type="caution">
    <text evidence="1">The sequence shown here is derived from an EMBL/GenBank/DDBJ whole genome shotgun (WGS) entry which is preliminary data.</text>
</comment>
<protein>
    <recommendedName>
        <fullName evidence="3">Lipoprotein</fullName>
    </recommendedName>
</protein>
<evidence type="ECO:0000313" key="1">
    <source>
        <dbReference type="EMBL" id="MBT9287968.1"/>
    </source>
</evidence>
<name>A0A947CZ52_9HYPH</name>
<proteinExistence type="predicted"/>
<dbReference type="RefSeq" id="WP_261966661.1">
    <property type="nucleotide sequence ID" value="NZ_JAHHZF010000001.1"/>
</dbReference>
<reference evidence="1 2" key="1">
    <citation type="submission" date="2021-06" db="EMBL/GenBank/DDBJ databases">
        <authorList>
            <person name="Grouzdev D.S."/>
            <person name="Koziaeva V."/>
        </authorList>
    </citation>
    <scope>NUCLEOTIDE SEQUENCE [LARGE SCALE GENOMIC DNA]</scope>
    <source>
        <strain evidence="1 2">22</strain>
    </source>
</reference>
<dbReference type="Proteomes" id="UP000766595">
    <property type="component" value="Unassembled WGS sequence"/>
</dbReference>
<dbReference type="AlphaFoldDB" id="A0A947CZ52"/>
<evidence type="ECO:0008006" key="3">
    <source>
        <dbReference type="Google" id="ProtNLM"/>
    </source>
</evidence>
<organism evidence="1 2">
    <name type="scientific">Prosthecodimorpha staleyi</name>
    <dbReference type="NCBI Taxonomy" id="2840188"/>
    <lineage>
        <taxon>Bacteria</taxon>
        <taxon>Pseudomonadati</taxon>
        <taxon>Pseudomonadota</taxon>
        <taxon>Alphaproteobacteria</taxon>
        <taxon>Hyphomicrobiales</taxon>
        <taxon>Ancalomicrobiaceae</taxon>
        <taxon>Prosthecodimorpha</taxon>
    </lineage>
</organism>
<keyword evidence="2" id="KW-1185">Reference proteome</keyword>
<sequence>MTKTFKLIAVSLACLFLQSCYQIKEPIFDKGQRSTISGDILCSNLMSGKAFKDTLKEISTGWISVDYRYKSGDGTVLTFSSGPEDVNIVQMTQIDGSISIFFSDSKDDMLTIYAPDIVGKMNRLEEFRIRSNVAITRGTGGSALISGERPNILKYLSMHRRDLLTPVVLCRRA</sequence>
<dbReference type="PROSITE" id="PS51257">
    <property type="entry name" value="PROKAR_LIPOPROTEIN"/>
    <property type="match status" value="1"/>
</dbReference>
<accession>A0A947CZ52</accession>
<evidence type="ECO:0000313" key="2">
    <source>
        <dbReference type="Proteomes" id="UP000766595"/>
    </source>
</evidence>
<dbReference type="EMBL" id="JAHHZF010000001">
    <property type="protein sequence ID" value="MBT9287968.1"/>
    <property type="molecule type" value="Genomic_DNA"/>
</dbReference>